<keyword evidence="5" id="KW-0460">Magnesium</keyword>
<evidence type="ECO:0000256" key="4">
    <source>
        <dbReference type="ARBA" id="ARBA00022692"/>
    </source>
</evidence>
<dbReference type="GO" id="GO:0005886">
    <property type="term" value="C:plasma membrane"/>
    <property type="evidence" value="ECO:0007669"/>
    <property type="project" value="TreeGrafter"/>
</dbReference>
<feature type="transmembrane region" description="Helical" evidence="12">
    <location>
        <begin position="480"/>
        <end position="499"/>
    </location>
</feature>
<evidence type="ECO:0000256" key="12">
    <source>
        <dbReference type="SAM" id="Phobius"/>
    </source>
</evidence>
<evidence type="ECO:0000256" key="10">
    <source>
        <dbReference type="ARBA" id="ARBA00068721"/>
    </source>
</evidence>
<evidence type="ECO:0000256" key="1">
    <source>
        <dbReference type="ARBA" id="ARBA00004141"/>
    </source>
</evidence>
<dbReference type="InterPro" id="IPR050321">
    <property type="entry name" value="Glycosyltr_2/OpgH_subfam"/>
</dbReference>
<feature type="transmembrane region" description="Helical" evidence="12">
    <location>
        <begin position="617"/>
        <end position="639"/>
    </location>
</feature>
<feature type="transmembrane region" description="Helical" evidence="12">
    <location>
        <begin position="12"/>
        <end position="29"/>
    </location>
</feature>
<gene>
    <name evidence="13" type="ORF">H4O24_07155</name>
</gene>
<comment type="subcellular location">
    <subcellularLocation>
        <location evidence="1">Membrane</location>
        <topology evidence="1">Multi-pass membrane protein</topology>
    </subcellularLocation>
</comment>
<dbReference type="Pfam" id="PF13641">
    <property type="entry name" value="Glyco_tranf_2_3"/>
    <property type="match status" value="1"/>
</dbReference>
<dbReference type="SUPFAM" id="SSF53448">
    <property type="entry name" value="Nucleotide-diphospho-sugar transferases"/>
    <property type="match status" value="1"/>
</dbReference>
<organism evidence="13 14">
    <name type="scientific">Croceicoccus marinus</name>
    <dbReference type="NCBI Taxonomy" id="450378"/>
    <lineage>
        <taxon>Bacteria</taxon>
        <taxon>Pseudomonadati</taxon>
        <taxon>Pseudomonadota</taxon>
        <taxon>Alphaproteobacteria</taxon>
        <taxon>Sphingomonadales</taxon>
        <taxon>Erythrobacteraceae</taxon>
        <taxon>Croceicoccus</taxon>
    </lineage>
</organism>
<dbReference type="AlphaFoldDB" id="A0A7G6VXA1"/>
<dbReference type="RefSeq" id="WP_185885366.1">
    <property type="nucleotide sequence ID" value="NZ_CP060052.1"/>
</dbReference>
<evidence type="ECO:0000256" key="2">
    <source>
        <dbReference type="ARBA" id="ARBA00022676"/>
    </source>
</evidence>
<keyword evidence="3 13" id="KW-0808">Transferase</keyword>
<keyword evidence="7 12" id="KW-0472">Membrane</keyword>
<evidence type="ECO:0000256" key="6">
    <source>
        <dbReference type="ARBA" id="ARBA00022989"/>
    </source>
</evidence>
<feature type="transmembrane region" description="Helical" evidence="12">
    <location>
        <begin position="107"/>
        <end position="127"/>
    </location>
</feature>
<evidence type="ECO:0000313" key="14">
    <source>
        <dbReference type="Proteomes" id="UP000515297"/>
    </source>
</evidence>
<feature type="transmembrane region" description="Helical" evidence="12">
    <location>
        <begin position="583"/>
        <end position="610"/>
    </location>
</feature>
<sequence>MPIPVRADFDPWMLFLGLLTFLVAIWSAWRRDADEAPAAVGGWITLKGGLRIGGYLPRNIAELSGLIALAYGIAGAVTGEFYTLLIPLGAFLLALSLRQTMGWRLSLPGMAWLSVEALALAVSWWWLCLLVNEAPLSFWNEAALYLAVTAALALGYLGWIERIAREASLTHSHWRLPNRAPLPGERPARRWRGAQAHAGSETYDPRVSVHLPCYAEPPQVVKETMNRLAAQEYANFEVIVIDNNTKDEALWRPLESHAAALNRRLGREVFRFFHVDPLPGAKAGALNWVLDGRMDPDAEIVSVIDADYLAEPDFLSRLVPFFRDKKVGYLQTPHDYRDYEGSGYLTGCHWEYMPNNKVDMCGVSEYGGAFTIGTMCLLRADALRRVGGWAEWCLTEDSEVSVRLRAAGYRGMYLGETFGRGLIPDTFEDYKKQRFRWTAGPVQQLRQHWKLFLPTPYARPMPGWTKLLEVLRCSAPLQTLAGILLGLIGVTGIAVAVLAGAMDPITLAPITWPMIALWLATGLVRNWHRYRLTGCHRIADMIRGEIARASLTYIVLVSGVAGLSKKPHAWRRTPKFGESGGMISALACTVPEIVLAAVMLSAAGLAIAFAQPLGIGFALLVAMIYGFLGLRFLCAPYMALLALRKPQDAEDAAGHKVTA</sequence>
<dbReference type="Proteomes" id="UP000515297">
    <property type="component" value="Chromosome"/>
</dbReference>
<comment type="catalytic activity">
    <reaction evidence="8">
        <text>a 1,2-diacyl-sn-glycerol + UDP-alpha-D-glucose = a 1,2-diacyl-3-O-(beta-D-glucopyranosyl)-sn-glycerol + UDP + H(+)</text>
        <dbReference type="Rhea" id="RHEA:17285"/>
        <dbReference type="ChEBI" id="CHEBI:15378"/>
        <dbReference type="ChEBI" id="CHEBI:17815"/>
        <dbReference type="ChEBI" id="CHEBI:58223"/>
        <dbReference type="ChEBI" id="CHEBI:58885"/>
        <dbReference type="ChEBI" id="CHEBI:75799"/>
        <dbReference type="EC" id="2.4.1.336"/>
    </reaction>
</comment>
<evidence type="ECO:0000256" key="11">
    <source>
        <dbReference type="ARBA" id="ARBA00078564"/>
    </source>
</evidence>
<keyword evidence="4 12" id="KW-0812">Transmembrane</keyword>
<reference evidence="13 14" key="1">
    <citation type="submission" date="2020-08" db="EMBL/GenBank/DDBJ databases">
        <authorList>
            <person name="Liu G."/>
            <person name="Sun C."/>
        </authorList>
    </citation>
    <scope>NUCLEOTIDE SEQUENCE [LARGE SCALE GENOMIC DNA]</scope>
    <source>
        <strain evidence="13 14">OT19</strain>
    </source>
</reference>
<dbReference type="PANTHER" id="PTHR43867">
    <property type="entry name" value="CELLULOSE SYNTHASE CATALYTIC SUBUNIT A [UDP-FORMING]"/>
    <property type="match status" value="1"/>
</dbReference>
<keyword evidence="2" id="KW-0328">Glycosyltransferase</keyword>
<evidence type="ECO:0000313" key="13">
    <source>
        <dbReference type="EMBL" id="QNE06366.1"/>
    </source>
</evidence>
<feature type="transmembrane region" description="Helical" evidence="12">
    <location>
        <begin position="505"/>
        <end position="524"/>
    </location>
</feature>
<evidence type="ECO:0000256" key="9">
    <source>
        <dbReference type="ARBA" id="ARBA00066964"/>
    </source>
</evidence>
<accession>A0A7G6VXA1</accession>
<evidence type="ECO:0000256" key="5">
    <source>
        <dbReference type="ARBA" id="ARBA00022842"/>
    </source>
</evidence>
<dbReference type="Gene3D" id="3.90.550.10">
    <property type="entry name" value="Spore Coat Polysaccharide Biosynthesis Protein SpsA, Chain A"/>
    <property type="match status" value="1"/>
</dbReference>
<dbReference type="EC" id="2.4.1.336" evidence="9"/>
<dbReference type="FunFam" id="3.90.550.10:FF:000164">
    <property type="entry name" value="Beta-(1-3)-glucosyl transferase"/>
    <property type="match status" value="1"/>
</dbReference>
<evidence type="ECO:0000256" key="7">
    <source>
        <dbReference type="ARBA" id="ARBA00023136"/>
    </source>
</evidence>
<name>A0A7G6VXA1_9SPHN</name>
<keyword evidence="6 12" id="KW-1133">Transmembrane helix</keyword>
<dbReference type="EMBL" id="CP060052">
    <property type="protein sequence ID" value="QNE06366.1"/>
    <property type="molecule type" value="Genomic_DNA"/>
</dbReference>
<protein>
    <recommendedName>
        <fullName evidence="10">Beta-monoglucosyldiacylglycerol synthase</fullName>
        <ecNumber evidence="9">2.4.1.336</ecNumber>
    </recommendedName>
    <alternativeName>
        <fullName evidence="11">UDP-glucose:1,2-diacylglycerol 3-beta-D-glucosyltransferase</fullName>
    </alternativeName>
</protein>
<dbReference type="GO" id="GO:0016758">
    <property type="term" value="F:hexosyltransferase activity"/>
    <property type="evidence" value="ECO:0007669"/>
    <property type="project" value="TreeGrafter"/>
</dbReference>
<feature type="transmembrane region" description="Helical" evidence="12">
    <location>
        <begin position="66"/>
        <end position="95"/>
    </location>
</feature>
<feature type="transmembrane region" description="Helical" evidence="12">
    <location>
        <begin position="142"/>
        <end position="160"/>
    </location>
</feature>
<evidence type="ECO:0000256" key="3">
    <source>
        <dbReference type="ARBA" id="ARBA00022679"/>
    </source>
</evidence>
<dbReference type="PANTHER" id="PTHR43867:SF4">
    <property type="entry name" value="BETA-(1-3)-GLUCOSYL TRANSFERASE"/>
    <property type="match status" value="1"/>
</dbReference>
<dbReference type="InterPro" id="IPR029044">
    <property type="entry name" value="Nucleotide-diphossugar_trans"/>
</dbReference>
<proteinExistence type="predicted"/>
<evidence type="ECO:0000256" key="8">
    <source>
        <dbReference type="ARBA" id="ARBA00053004"/>
    </source>
</evidence>